<dbReference type="Proteomes" id="UP000306753">
    <property type="component" value="Unassembled WGS sequence"/>
</dbReference>
<dbReference type="EMBL" id="QLAG01000036">
    <property type="protein sequence ID" value="TLX61684.1"/>
    <property type="molecule type" value="Genomic_DNA"/>
</dbReference>
<accession>A0A5R9Q987</accession>
<proteinExistence type="predicted"/>
<reference evidence="2 3" key="1">
    <citation type="journal article" date="2017" name="Eur. J. Clin. Microbiol. Infect. Dis.">
        <title>Uncommonly isolated clinical Pseudomonas: identification and phylogenetic assignation.</title>
        <authorList>
            <person name="Mulet M."/>
            <person name="Gomila M."/>
            <person name="Ramirez A."/>
            <person name="Cardew S."/>
            <person name="Moore E.R."/>
            <person name="Lalucat J."/>
            <person name="Garcia-Valdes E."/>
        </authorList>
    </citation>
    <scope>NUCLEOTIDE SEQUENCE [LARGE SCALE GENOMIC DNA]</scope>
    <source>
        <strain evidence="2 3">SD129</strain>
    </source>
</reference>
<evidence type="ECO:0000313" key="3">
    <source>
        <dbReference type="Proteomes" id="UP000306753"/>
    </source>
</evidence>
<name>A0A5R9Q987_9GAMM</name>
<feature type="region of interest" description="Disordered" evidence="1">
    <location>
        <begin position="1"/>
        <end position="30"/>
    </location>
</feature>
<evidence type="ECO:0000313" key="2">
    <source>
        <dbReference type="EMBL" id="TLX61684.1"/>
    </source>
</evidence>
<sequence>MFPPKTTPRGRGTAINPHNRFAPTLTEAYD</sequence>
<evidence type="ECO:0000256" key="1">
    <source>
        <dbReference type="SAM" id="MobiDB-lite"/>
    </source>
</evidence>
<gene>
    <name evidence="2" type="ORF">DN820_19910</name>
</gene>
<feature type="non-terminal residue" evidence="2">
    <location>
        <position position="30"/>
    </location>
</feature>
<dbReference type="AlphaFoldDB" id="A0A5R9Q987"/>
<organism evidence="2 3">
    <name type="scientific">Stutzerimonas nosocomialis</name>
    <dbReference type="NCBI Taxonomy" id="1056496"/>
    <lineage>
        <taxon>Bacteria</taxon>
        <taxon>Pseudomonadati</taxon>
        <taxon>Pseudomonadota</taxon>
        <taxon>Gammaproteobacteria</taxon>
        <taxon>Pseudomonadales</taxon>
        <taxon>Pseudomonadaceae</taxon>
        <taxon>Stutzerimonas</taxon>
    </lineage>
</organism>
<comment type="caution">
    <text evidence="2">The sequence shown here is derived from an EMBL/GenBank/DDBJ whole genome shotgun (WGS) entry which is preliminary data.</text>
</comment>
<protein>
    <submittedName>
        <fullName evidence="2">Radical SAM protein</fullName>
    </submittedName>
</protein>
<keyword evidence="3" id="KW-1185">Reference proteome</keyword>